<evidence type="ECO:0000256" key="1">
    <source>
        <dbReference type="SAM" id="SignalP"/>
    </source>
</evidence>
<protein>
    <recommendedName>
        <fullName evidence="2">Copper amine oxidase-like N-terminal domain-containing protein</fullName>
    </recommendedName>
</protein>
<dbReference type="Gene3D" id="3.30.457.10">
    <property type="entry name" value="Copper amine oxidase-like, N-terminal domain"/>
    <property type="match status" value="1"/>
</dbReference>
<comment type="caution">
    <text evidence="3">The sequence shown here is derived from an EMBL/GenBank/DDBJ whole genome shotgun (WGS) entry which is preliminary data.</text>
</comment>
<dbReference type="Pfam" id="PF07833">
    <property type="entry name" value="Cu_amine_oxidN1"/>
    <property type="match status" value="1"/>
</dbReference>
<organism evidence="3 4">
    <name type="scientific">Anaerotignum faecicola</name>
    <dbReference type="NCBI Taxonomy" id="2358141"/>
    <lineage>
        <taxon>Bacteria</taxon>
        <taxon>Bacillati</taxon>
        <taxon>Bacillota</taxon>
        <taxon>Clostridia</taxon>
        <taxon>Lachnospirales</taxon>
        <taxon>Anaerotignaceae</taxon>
        <taxon>Anaerotignum</taxon>
    </lineage>
</organism>
<evidence type="ECO:0000313" key="3">
    <source>
        <dbReference type="EMBL" id="GCB29536.1"/>
    </source>
</evidence>
<gene>
    <name evidence="3" type="ORF">KGMB03357_11970</name>
</gene>
<dbReference type="OrthoDB" id="2065182at2"/>
<sequence>MTKKYLCGVVSAAVLMGACPTAVFAADLEKPLDFRSMTEDAADTDAGWAWDASSQTLTVENLSLTVPQGKLEERAAIYLPDESTVRVNGSNNSLNTLSYHCDGIYCEGELTFEGKGKLKIMTDSYSASAIYAKQGPVTFYDSVEIAADPDGHVIYIEKAKGKNPIISVQDDAKVTFPKDNANKNSILVTKSPSTKQGENWFDYAEAYDEFDDTIELVAKNKVKKDDKTDEKKDETKTDETKTTNTYQLTIGKADILKNGAVSHTADVAPYIKNGYTMLPLRALLAVSNPAQEVKWSATENAAYTFVNDKLTMLTPNAATYKKGTETIKLSTPAELKDGRLFVSLRDWMSLMEIEGTQLDWNSATKTVTLKY</sequence>
<name>A0A401LD69_9FIRM</name>
<feature type="signal peptide" evidence="1">
    <location>
        <begin position="1"/>
        <end position="25"/>
    </location>
</feature>
<dbReference type="Proteomes" id="UP000287361">
    <property type="component" value="Unassembled WGS sequence"/>
</dbReference>
<keyword evidence="4" id="KW-1185">Reference proteome</keyword>
<feature type="domain" description="Copper amine oxidase-like N-terminal" evidence="2">
    <location>
        <begin position="264"/>
        <end position="368"/>
    </location>
</feature>
<dbReference type="InterPro" id="IPR012854">
    <property type="entry name" value="Cu_amine_oxidase-like_N"/>
</dbReference>
<dbReference type="EMBL" id="BHVZ01000002">
    <property type="protein sequence ID" value="GCB29536.1"/>
    <property type="molecule type" value="Genomic_DNA"/>
</dbReference>
<reference evidence="3 4" key="1">
    <citation type="submission" date="2018-10" db="EMBL/GenBank/DDBJ databases">
        <title>Draft Genome Sequence of Anaerotignum sp. KCTC 15736.</title>
        <authorList>
            <person name="Choi S.H."/>
            <person name="Kim J.S."/>
            <person name="Kang S.W."/>
            <person name="Lee J.S."/>
            <person name="Park S.H."/>
        </authorList>
    </citation>
    <scope>NUCLEOTIDE SEQUENCE [LARGE SCALE GENOMIC DNA]</scope>
    <source>
        <strain evidence="3 4">KCTC 15736</strain>
    </source>
</reference>
<dbReference type="PROSITE" id="PS51257">
    <property type="entry name" value="PROKAR_LIPOPROTEIN"/>
    <property type="match status" value="1"/>
</dbReference>
<accession>A0A401LD69</accession>
<feature type="chain" id="PRO_5019089042" description="Copper amine oxidase-like N-terminal domain-containing protein" evidence="1">
    <location>
        <begin position="26"/>
        <end position="371"/>
    </location>
</feature>
<dbReference type="AlphaFoldDB" id="A0A401LD69"/>
<evidence type="ECO:0000259" key="2">
    <source>
        <dbReference type="Pfam" id="PF07833"/>
    </source>
</evidence>
<dbReference type="SUPFAM" id="SSF55383">
    <property type="entry name" value="Copper amine oxidase, domain N"/>
    <property type="match status" value="1"/>
</dbReference>
<keyword evidence="1" id="KW-0732">Signal</keyword>
<dbReference type="InterPro" id="IPR036582">
    <property type="entry name" value="Mao_N_sf"/>
</dbReference>
<proteinExistence type="predicted"/>
<evidence type="ECO:0000313" key="4">
    <source>
        <dbReference type="Proteomes" id="UP000287361"/>
    </source>
</evidence>